<keyword evidence="4" id="KW-0560">Oxidoreductase</keyword>
<evidence type="ECO:0000256" key="1">
    <source>
        <dbReference type="ARBA" id="ARBA00007992"/>
    </source>
</evidence>
<evidence type="ECO:0000256" key="2">
    <source>
        <dbReference type="ARBA" id="ARBA00022630"/>
    </source>
</evidence>
<dbReference type="SUPFAM" id="SSF54373">
    <property type="entry name" value="FAD-linked reductases, C-terminal domain"/>
    <property type="match status" value="1"/>
</dbReference>
<organism evidence="7 8">
    <name type="scientific">Viridothelium virens</name>
    <name type="common">Speckled blister lichen</name>
    <name type="synonym">Trypethelium virens</name>
    <dbReference type="NCBI Taxonomy" id="1048519"/>
    <lineage>
        <taxon>Eukaryota</taxon>
        <taxon>Fungi</taxon>
        <taxon>Dikarya</taxon>
        <taxon>Ascomycota</taxon>
        <taxon>Pezizomycotina</taxon>
        <taxon>Dothideomycetes</taxon>
        <taxon>Dothideomycetes incertae sedis</taxon>
        <taxon>Trypetheliales</taxon>
        <taxon>Trypetheliaceae</taxon>
        <taxon>Viridothelium</taxon>
    </lineage>
</organism>
<dbReference type="PANTHER" id="PTHR13789:SF215">
    <property type="entry name" value="FAD-BINDING DOMAIN-CONTAINING PROTEIN-RELATED"/>
    <property type="match status" value="1"/>
</dbReference>
<dbReference type="Pfam" id="PF01494">
    <property type="entry name" value="FAD_binding_3"/>
    <property type="match status" value="1"/>
</dbReference>
<dbReference type="Gene3D" id="3.50.50.60">
    <property type="entry name" value="FAD/NAD(P)-binding domain"/>
    <property type="match status" value="1"/>
</dbReference>
<evidence type="ECO:0000313" key="8">
    <source>
        <dbReference type="Proteomes" id="UP000800092"/>
    </source>
</evidence>
<dbReference type="PRINTS" id="PR00420">
    <property type="entry name" value="RNGMNOXGNASE"/>
</dbReference>
<keyword evidence="8" id="KW-1185">Reference proteome</keyword>
<evidence type="ECO:0000259" key="6">
    <source>
        <dbReference type="Pfam" id="PF01494"/>
    </source>
</evidence>
<dbReference type="EMBL" id="ML991845">
    <property type="protein sequence ID" value="KAF2230205.1"/>
    <property type="molecule type" value="Genomic_DNA"/>
</dbReference>
<comment type="similarity">
    <text evidence="1">Belongs to the paxM FAD-dependent monooxygenase family.</text>
</comment>
<protein>
    <submittedName>
        <fullName evidence="7">FAD/NAD(P)-binding domain-containing protein</fullName>
    </submittedName>
</protein>
<dbReference type="InterPro" id="IPR036188">
    <property type="entry name" value="FAD/NAD-bd_sf"/>
</dbReference>
<feature type="domain" description="FAD-binding" evidence="6">
    <location>
        <begin position="11"/>
        <end position="347"/>
    </location>
</feature>
<dbReference type="InterPro" id="IPR050493">
    <property type="entry name" value="FAD-dep_Monooxygenase_BioMet"/>
</dbReference>
<keyword evidence="2" id="KW-0285">Flavoprotein</keyword>
<name>A0A6A6GWU7_VIRVR</name>
<sequence length="428" mass="47129">MRLPNERRNLSIIIVGVGIAGVTAAVALRQAGHSVQLFEKSAFAKEVGAAINLAPNGARALRSLGFDLQRALAYRVTGYDFVHGETLEKLNIVHETPKIESGTWAVHRADLHAKLVRLACESHDGMVKGEWGLPVDLRLASRVQSVVSRHDGAAVTLVDGKTLSADVVVGADGGTSVVRSYVLEDYVDEVKQTHSGMAAFRYLIETDQLKADKELAEWLGRTEGAVALFADMAETTAEKHIISYSCHGNELQNFVGIHPSKTEVIEEGDELKGIMMQEYGHFHPSIKNMIGMASHLKRWPLYVHEPISTWIRERVVLIGDAVHPMLPFSAHSANQAVEDGVALGLVLNGNDEADITDSLVKFEKLRKNRVARVQILSSVRAGREAEVQKKLSKYLDLDVTRPPATNPNRCIHDWSYDILTESKKLSKL</sequence>
<keyword evidence="5" id="KW-0503">Monooxygenase</keyword>
<dbReference type="InterPro" id="IPR002938">
    <property type="entry name" value="FAD-bd"/>
</dbReference>
<dbReference type="AlphaFoldDB" id="A0A6A6GWU7"/>
<evidence type="ECO:0000256" key="4">
    <source>
        <dbReference type="ARBA" id="ARBA00023002"/>
    </source>
</evidence>
<dbReference type="GO" id="GO:0071949">
    <property type="term" value="F:FAD binding"/>
    <property type="evidence" value="ECO:0007669"/>
    <property type="project" value="InterPro"/>
</dbReference>
<evidence type="ECO:0000313" key="7">
    <source>
        <dbReference type="EMBL" id="KAF2230205.1"/>
    </source>
</evidence>
<evidence type="ECO:0000256" key="5">
    <source>
        <dbReference type="ARBA" id="ARBA00023033"/>
    </source>
</evidence>
<dbReference type="PANTHER" id="PTHR13789">
    <property type="entry name" value="MONOOXYGENASE"/>
    <property type="match status" value="1"/>
</dbReference>
<gene>
    <name evidence="7" type="ORF">EV356DRAFT_561621</name>
</gene>
<accession>A0A6A6GWU7</accession>
<evidence type="ECO:0000256" key="3">
    <source>
        <dbReference type="ARBA" id="ARBA00022827"/>
    </source>
</evidence>
<reference evidence="7" key="1">
    <citation type="journal article" date="2020" name="Stud. Mycol.">
        <title>101 Dothideomycetes genomes: a test case for predicting lifestyles and emergence of pathogens.</title>
        <authorList>
            <person name="Haridas S."/>
            <person name="Albert R."/>
            <person name="Binder M."/>
            <person name="Bloem J."/>
            <person name="Labutti K."/>
            <person name="Salamov A."/>
            <person name="Andreopoulos B."/>
            <person name="Baker S."/>
            <person name="Barry K."/>
            <person name="Bills G."/>
            <person name="Bluhm B."/>
            <person name="Cannon C."/>
            <person name="Castanera R."/>
            <person name="Culley D."/>
            <person name="Daum C."/>
            <person name="Ezra D."/>
            <person name="Gonzalez J."/>
            <person name="Henrissat B."/>
            <person name="Kuo A."/>
            <person name="Liang C."/>
            <person name="Lipzen A."/>
            <person name="Lutzoni F."/>
            <person name="Magnuson J."/>
            <person name="Mondo S."/>
            <person name="Nolan M."/>
            <person name="Ohm R."/>
            <person name="Pangilinan J."/>
            <person name="Park H.-J."/>
            <person name="Ramirez L."/>
            <person name="Alfaro M."/>
            <person name="Sun H."/>
            <person name="Tritt A."/>
            <person name="Yoshinaga Y."/>
            <person name="Zwiers L.-H."/>
            <person name="Turgeon B."/>
            <person name="Goodwin S."/>
            <person name="Spatafora J."/>
            <person name="Crous P."/>
            <person name="Grigoriev I."/>
        </authorList>
    </citation>
    <scope>NUCLEOTIDE SEQUENCE</scope>
    <source>
        <strain evidence="7">Tuck. ex Michener</strain>
    </source>
</reference>
<dbReference type="SUPFAM" id="SSF51905">
    <property type="entry name" value="FAD/NAD(P)-binding domain"/>
    <property type="match status" value="1"/>
</dbReference>
<keyword evidence="3" id="KW-0274">FAD</keyword>
<dbReference type="OrthoDB" id="1047367at2759"/>
<dbReference type="Proteomes" id="UP000800092">
    <property type="component" value="Unassembled WGS sequence"/>
</dbReference>
<dbReference type="GO" id="GO:0004497">
    <property type="term" value="F:monooxygenase activity"/>
    <property type="evidence" value="ECO:0007669"/>
    <property type="project" value="UniProtKB-KW"/>
</dbReference>
<proteinExistence type="inferred from homology"/>